<feature type="transmembrane region" description="Helical" evidence="1">
    <location>
        <begin position="48"/>
        <end position="69"/>
    </location>
</feature>
<dbReference type="EMBL" id="BAAAWD010000010">
    <property type="protein sequence ID" value="GAA3013999.1"/>
    <property type="molecule type" value="Genomic_DNA"/>
</dbReference>
<keyword evidence="1" id="KW-0472">Membrane</keyword>
<keyword evidence="1" id="KW-1133">Transmembrane helix</keyword>
<dbReference type="RefSeq" id="WP_344897791.1">
    <property type="nucleotide sequence ID" value="NZ_BAAAWD010000010.1"/>
</dbReference>
<comment type="caution">
    <text evidence="2">The sequence shown here is derived from an EMBL/GenBank/DDBJ whole genome shotgun (WGS) entry which is preliminary data.</text>
</comment>
<keyword evidence="3" id="KW-1185">Reference proteome</keyword>
<proteinExistence type="predicted"/>
<organism evidence="2 3">
    <name type="scientific">Streptosporangium longisporum</name>
    <dbReference type="NCBI Taxonomy" id="46187"/>
    <lineage>
        <taxon>Bacteria</taxon>
        <taxon>Bacillati</taxon>
        <taxon>Actinomycetota</taxon>
        <taxon>Actinomycetes</taxon>
        <taxon>Streptosporangiales</taxon>
        <taxon>Streptosporangiaceae</taxon>
        <taxon>Streptosporangium</taxon>
    </lineage>
</organism>
<evidence type="ECO:0000313" key="2">
    <source>
        <dbReference type="EMBL" id="GAA3013999.1"/>
    </source>
</evidence>
<sequence length="71" mass="6860">MSDYVDLDALWKVLLASLLAGAGLAAVFSLALVGLSGGRTAGRAAGRAGAGLCLLVVAAGIAVGLYVMLAG</sequence>
<keyword evidence="1" id="KW-0812">Transmembrane</keyword>
<evidence type="ECO:0000256" key="1">
    <source>
        <dbReference type="SAM" id="Phobius"/>
    </source>
</evidence>
<evidence type="ECO:0000313" key="3">
    <source>
        <dbReference type="Proteomes" id="UP001499930"/>
    </source>
</evidence>
<name>A0ABP6KNR6_9ACTN</name>
<gene>
    <name evidence="2" type="ORF">GCM10017559_41590</name>
</gene>
<accession>A0ABP6KNR6</accession>
<protein>
    <recommendedName>
        <fullName evidence="4">Major facilitator superfamily (MFS) profile domain-containing protein</fullName>
    </recommendedName>
</protein>
<reference evidence="3" key="1">
    <citation type="journal article" date="2019" name="Int. J. Syst. Evol. Microbiol.">
        <title>The Global Catalogue of Microorganisms (GCM) 10K type strain sequencing project: providing services to taxonomists for standard genome sequencing and annotation.</title>
        <authorList>
            <consortium name="The Broad Institute Genomics Platform"/>
            <consortium name="The Broad Institute Genome Sequencing Center for Infectious Disease"/>
            <person name="Wu L."/>
            <person name="Ma J."/>
        </authorList>
    </citation>
    <scope>NUCLEOTIDE SEQUENCE [LARGE SCALE GENOMIC DNA]</scope>
    <source>
        <strain evidence="3">JCM 3106</strain>
    </source>
</reference>
<dbReference type="Proteomes" id="UP001499930">
    <property type="component" value="Unassembled WGS sequence"/>
</dbReference>
<evidence type="ECO:0008006" key="4">
    <source>
        <dbReference type="Google" id="ProtNLM"/>
    </source>
</evidence>
<feature type="transmembrane region" description="Helical" evidence="1">
    <location>
        <begin position="13"/>
        <end position="36"/>
    </location>
</feature>